<evidence type="ECO:0000256" key="3">
    <source>
        <dbReference type="ARBA" id="ARBA00022692"/>
    </source>
</evidence>
<keyword evidence="8 10" id="KW-0675">Receptor</keyword>
<evidence type="ECO:0000256" key="2">
    <source>
        <dbReference type="ARBA" id="ARBA00010663"/>
    </source>
</evidence>
<dbReference type="PROSITE" id="PS00237">
    <property type="entry name" value="G_PROTEIN_RECEP_F1_1"/>
    <property type="match status" value="1"/>
</dbReference>
<keyword evidence="14" id="KW-1185">Reference proteome</keyword>
<feature type="domain" description="G-protein coupled receptors family 1 profile" evidence="12">
    <location>
        <begin position="34"/>
        <end position="285"/>
    </location>
</feature>
<name>A0AAV3A381_PYXAD</name>
<dbReference type="Pfam" id="PF00001">
    <property type="entry name" value="7tm_1"/>
    <property type="match status" value="1"/>
</dbReference>
<keyword evidence="9 10" id="KW-0807">Transducer</keyword>
<dbReference type="Gene3D" id="1.20.1070.10">
    <property type="entry name" value="Rhodopsin 7-helix transmembrane proteins"/>
    <property type="match status" value="1"/>
</dbReference>
<evidence type="ECO:0000256" key="1">
    <source>
        <dbReference type="ARBA" id="ARBA00004141"/>
    </source>
</evidence>
<keyword evidence="7" id="KW-1015">Disulfide bond</keyword>
<dbReference type="PANTHER" id="PTHR45695:SF33">
    <property type="entry name" value="GALANIN RECEPTOR 3"/>
    <property type="match status" value="1"/>
</dbReference>
<dbReference type="SMART" id="SM01381">
    <property type="entry name" value="7TM_GPCR_Srsx"/>
    <property type="match status" value="1"/>
</dbReference>
<gene>
    <name evidence="13" type="ORF">GDO54_017034</name>
</gene>
<dbReference type="PROSITE" id="PS50262">
    <property type="entry name" value="G_PROTEIN_RECEP_F1_2"/>
    <property type="match status" value="1"/>
</dbReference>
<dbReference type="FunFam" id="1.20.1070.10:FF:000092">
    <property type="entry name" value="Galanin receptor type 2"/>
    <property type="match status" value="1"/>
</dbReference>
<reference evidence="13" key="1">
    <citation type="thesis" date="2020" institute="ProQuest LLC" country="789 East Eisenhower Parkway, Ann Arbor, MI, USA">
        <title>Comparative Genomics and Chromosome Evolution.</title>
        <authorList>
            <person name="Mudd A.B."/>
        </authorList>
    </citation>
    <scope>NUCLEOTIDE SEQUENCE</scope>
    <source>
        <strain evidence="13">1538</strain>
        <tissue evidence="13">Blood</tissue>
    </source>
</reference>
<dbReference type="InterPro" id="IPR000276">
    <property type="entry name" value="GPCR_Rhodpsn"/>
</dbReference>
<evidence type="ECO:0000313" key="13">
    <source>
        <dbReference type="EMBL" id="DBA18831.1"/>
    </source>
</evidence>
<feature type="transmembrane region" description="Helical" evidence="11">
    <location>
        <begin position="18"/>
        <end position="43"/>
    </location>
</feature>
<proteinExistence type="inferred from homology"/>
<evidence type="ECO:0000256" key="11">
    <source>
        <dbReference type="SAM" id="Phobius"/>
    </source>
</evidence>
<evidence type="ECO:0000256" key="7">
    <source>
        <dbReference type="ARBA" id="ARBA00023157"/>
    </source>
</evidence>
<evidence type="ECO:0000256" key="10">
    <source>
        <dbReference type="RuleBase" id="RU000688"/>
    </source>
</evidence>
<comment type="subcellular location">
    <subcellularLocation>
        <location evidence="1">Membrane</location>
        <topology evidence="1">Multi-pass membrane protein</topology>
    </subcellularLocation>
</comment>
<keyword evidence="5 10" id="KW-0297">G-protein coupled receptor</keyword>
<feature type="transmembrane region" description="Helical" evidence="11">
    <location>
        <begin position="268"/>
        <end position="288"/>
    </location>
</feature>
<protein>
    <recommendedName>
        <fullName evidence="12">G-protein coupled receptors family 1 profile domain-containing protein</fullName>
    </recommendedName>
</protein>
<evidence type="ECO:0000313" key="14">
    <source>
        <dbReference type="Proteomes" id="UP001181693"/>
    </source>
</evidence>
<evidence type="ECO:0000256" key="6">
    <source>
        <dbReference type="ARBA" id="ARBA00023136"/>
    </source>
</evidence>
<dbReference type="PANTHER" id="PTHR45695">
    <property type="entry name" value="LEUCOKININ RECEPTOR-RELATED"/>
    <property type="match status" value="1"/>
</dbReference>
<sequence length="384" mass="43064">MSQSWNASVTSEMPPGGIIVPVVFSLIFALGTVGNGLVLVVLLRNVQTKYNTTNLFILNLGVADLCFILLCVPFQATIYTLDGWLFGAFLCKAVHFAIYLSMYASSFTLAAVSVDRYLAIRYPLKSRDLRTSRNALTAIAVIWALSILFAGPYLSYYHIILYNQVPICIPTWEDSKRKIMDVSTFVFGYLLPVLILGLSYARTICFLWTSVDPVKAVSESRKAKHKVTKMIIIVAVLFCICWLPHHLVILCFWFGHFPFNRATYAFRLVSHCMSYANSCLNPIVYALISKHFRKRFKQVFTCMLTQKPARNKVHAVQTANTVAGFYAGHTEVTQVQEEIVRCGRATRDEVIEGLRPEESTSHRVVGGSWGTRLPKAVGCSTQTT</sequence>
<feature type="transmembrane region" description="Helical" evidence="11">
    <location>
        <begin position="135"/>
        <end position="154"/>
    </location>
</feature>
<keyword evidence="3 10" id="KW-0812">Transmembrane</keyword>
<evidence type="ECO:0000259" key="12">
    <source>
        <dbReference type="PROSITE" id="PS50262"/>
    </source>
</evidence>
<feature type="transmembrane region" description="Helical" evidence="11">
    <location>
        <begin position="230"/>
        <end position="256"/>
    </location>
</feature>
<dbReference type="EMBL" id="DYDO01000009">
    <property type="protein sequence ID" value="DBA18831.1"/>
    <property type="molecule type" value="Genomic_DNA"/>
</dbReference>
<keyword evidence="4 11" id="KW-1133">Transmembrane helix</keyword>
<comment type="caution">
    <text evidence="13">The sequence shown here is derived from an EMBL/GenBank/DDBJ whole genome shotgun (WGS) entry which is preliminary data.</text>
</comment>
<feature type="transmembrane region" description="Helical" evidence="11">
    <location>
        <begin position="55"/>
        <end position="76"/>
    </location>
</feature>
<dbReference type="SUPFAM" id="SSF81321">
    <property type="entry name" value="Family A G protein-coupled receptor-like"/>
    <property type="match status" value="1"/>
</dbReference>
<evidence type="ECO:0000256" key="5">
    <source>
        <dbReference type="ARBA" id="ARBA00023040"/>
    </source>
</evidence>
<evidence type="ECO:0000256" key="9">
    <source>
        <dbReference type="ARBA" id="ARBA00023224"/>
    </source>
</evidence>
<dbReference type="GO" id="GO:0004930">
    <property type="term" value="F:G protein-coupled receptor activity"/>
    <property type="evidence" value="ECO:0007669"/>
    <property type="project" value="UniProtKB-KW"/>
</dbReference>
<dbReference type="GO" id="GO:0005886">
    <property type="term" value="C:plasma membrane"/>
    <property type="evidence" value="ECO:0007669"/>
    <property type="project" value="TreeGrafter"/>
</dbReference>
<feature type="transmembrane region" description="Helical" evidence="11">
    <location>
        <begin position="186"/>
        <end position="209"/>
    </location>
</feature>
<organism evidence="13 14">
    <name type="scientific">Pyxicephalus adspersus</name>
    <name type="common">African bullfrog</name>
    <dbReference type="NCBI Taxonomy" id="30357"/>
    <lineage>
        <taxon>Eukaryota</taxon>
        <taxon>Metazoa</taxon>
        <taxon>Chordata</taxon>
        <taxon>Craniata</taxon>
        <taxon>Vertebrata</taxon>
        <taxon>Euteleostomi</taxon>
        <taxon>Amphibia</taxon>
        <taxon>Batrachia</taxon>
        <taxon>Anura</taxon>
        <taxon>Neobatrachia</taxon>
        <taxon>Ranoidea</taxon>
        <taxon>Pyxicephalidae</taxon>
        <taxon>Pyxicephalinae</taxon>
        <taxon>Pyxicephalus</taxon>
    </lineage>
</organism>
<dbReference type="InterPro" id="IPR000405">
    <property type="entry name" value="Galanin_rcpt"/>
</dbReference>
<dbReference type="InterPro" id="IPR017452">
    <property type="entry name" value="GPCR_Rhodpsn_7TM"/>
</dbReference>
<feature type="transmembrane region" description="Helical" evidence="11">
    <location>
        <begin position="96"/>
        <end position="114"/>
    </location>
</feature>
<evidence type="ECO:0000256" key="4">
    <source>
        <dbReference type="ARBA" id="ARBA00022989"/>
    </source>
</evidence>
<dbReference type="PRINTS" id="PR00237">
    <property type="entry name" value="GPCRRHODOPSN"/>
</dbReference>
<dbReference type="Proteomes" id="UP001181693">
    <property type="component" value="Unassembled WGS sequence"/>
</dbReference>
<keyword evidence="6 11" id="KW-0472">Membrane</keyword>
<evidence type="ECO:0000256" key="8">
    <source>
        <dbReference type="ARBA" id="ARBA00023170"/>
    </source>
</evidence>
<dbReference type="CDD" id="cd15097">
    <property type="entry name" value="7tmA_Gal2_Gal3_R"/>
    <property type="match status" value="1"/>
</dbReference>
<accession>A0AAV3A381</accession>
<dbReference type="PRINTS" id="PR00663">
    <property type="entry name" value="GALANINR"/>
</dbReference>
<comment type="similarity">
    <text evidence="2 10">Belongs to the G-protein coupled receptor 1 family.</text>
</comment>
<dbReference type="AlphaFoldDB" id="A0AAV3A381"/>